<keyword evidence="5" id="KW-0645">Protease</keyword>
<feature type="coiled-coil region" evidence="1">
    <location>
        <begin position="84"/>
        <end position="111"/>
    </location>
</feature>
<gene>
    <name evidence="5" type="ORF">KME07_10510</name>
</gene>
<feature type="transmembrane region" description="Helical" evidence="3">
    <location>
        <begin position="401"/>
        <end position="427"/>
    </location>
</feature>
<accession>A0A951U4K6</accession>
<evidence type="ECO:0000256" key="1">
    <source>
        <dbReference type="SAM" id="Coils"/>
    </source>
</evidence>
<organism evidence="5 6">
    <name type="scientific">Pegethrix bostrychoides GSE-TBD4-15B</name>
    <dbReference type="NCBI Taxonomy" id="2839662"/>
    <lineage>
        <taxon>Bacteria</taxon>
        <taxon>Bacillati</taxon>
        <taxon>Cyanobacteriota</taxon>
        <taxon>Cyanophyceae</taxon>
        <taxon>Oculatellales</taxon>
        <taxon>Oculatellaceae</taxon>
        <taxon>Pegethrix</taxon>
    </lineage>
</organism>
<keyword evidence="3" id="KW-1133">Transmembrane helix</keyword>
<evidence type="ECO:0000259" key="4">
    <source>
        <dbReference type="Pfam" id="PF02517"/>
    </source>
</evidence>
<dbReference type="GO" id="GO:0008237">
    <property type="term" value="F:metallopeptidase activity"/>
    <property type="evidence" value="ECO:0007669"/>
    <property type="project" value="UniProtKB-KW"/>
</dbReference>
<comment type="caution">
    <text evidence="5">The sequence shown here is derived from an EMBL/GenBank/DDBJ whole genome shotgun (WGS) entry which is preliminary data.</text>
</comment>
<dbReference type="PANTHER" id="PTHR43592">
    <property type="entry name" value="CAAX AMINO TERMINAL PROTEASE"/>
    <property type="match status" value="1"/>
</dbReference>
<dbReference type="GO" id="GO:0080120">
    <property type="term" value="P:CAAX-box protein maturation"/>
    <property type="evidence" value="ECO:0007669"/>
    <property type="project" value="UniProtKB-ARBA"/>
</dbReference>
<keyword evidence="5" id="KW-0482">Metalloprotease</keyword>
<evidence type="ECO:0000256" key="2">
    <source>
        <dbReference type="SAM" id="MobiDB-lite"/>
    </source>
</evidence>
<feature type="transmembrane region" description="Helical" evidence="3">
    <location>
        <begin position="315"/>
        <end position="336"/>
    </location>
</feature>
<feature type="region of interest" description="Disordered" evidence="2">
    <location>
        <begin position="112"/>
        <end position="148"/>
    </location>
</feature>
<dbReference type="PANTHER" id="PTHR43592:SF15">
    <property type="entry name" value="CAAX AMINO TERMINAL PROTEASE FAMILY PROTEIN"/>
    <property type="match status" value="1"/>
</dbReference>
<reference evidence="5" key="2">
    <citation type="journal article" date="2022" name="Microbiol. Resour. Announc.">
        <title>Metagenome Sequencing to Explore Phylogenomics of Terrestrial Cyanobacteria.</title>
        <authorList>
            <person name="Ward R.D."/>
            <person name="Stajich J.E."/>
            <person name="Johansen J.R."/>
            <person name="Huntemann M."/>
            <person name="Clum A."/>
            <person name="Foster B."/>
            <person name="Foster B."/>
            <person name="Roux S."/>
            <person name="Palaniappan K."/>
            <person name="Varghese N."/>
            <person name="Mukherjee S."/>
            <person name="Reddy T.B.K."/>
            <person name="Daum C."/>
            <person name="Copeland A."/>
            <person name="Chen I.A."/>
            <person name="Ivanova N.N."/>
            <person name="Kyrpides N.C."/>
            <person name="Shapiro N."/>
            <person name="Eloe-Fadrosh E.A."/>
            <person name="Pietrasiak N."/>
        </authorList>
    </citation>
    <scope>NUCLEOTIDE SEQUENCE</scope>
    <source>
        <strain evidence="5">GSE-TBD4-15B</strain>
    </source>
</reference>
<evidence type="ECO:0000313" key="5">
    <source>
        <dbReference type="EMBL" id="MBW4465854.1"/>
    </source>
</evidence>
<feature type="domain" description="CAAX prenyl protease 2/Lysostaphin resistance protein A-like" evidence="4">
    <location>
        <begin position="448"/>
        <end position="535"/>
    </location>
</feature>
<feature type="transmembrane region" description="Helical" evidence="3">
    <location>
        <begin position="520"/>
        <end position="544"/>
    </location>
</feature>
<dbReference type="AlphaFoldDB" id="A0A951U4K6"/>
<dbReference type="Proteomes" id="UP000707356">
    <property type="component" value="Unassembled WGS sequence"/>
</dbReference>
<feature type="transmembrane region" description="Helical" evidence="3">
    <location>
        <begin position="270"/>
        <end position="294"/>
    </location>
</feature>
<feature type="transmembrane region" description="Helical" evidence="3">
    <location>
        <begin position="361"/>
        <end position="380"/>
    </location>
</feature>
<dbReference type="GO" id="GO:0004175">
    <property type="term" value="F:endopeptidase activity"/>
    <property type="evidence" value="ECO:0007669"/>
    <property type="project" value="UniProtKB-ARBA"/>
</dbReference>
<feature type="compositionally biased region" description="Low complexity" evidence="2">
    <location>
        <begin position="132"/>
        <end position="148"/>
    </location>
</feature>
<keyword evidence="3" id="KW-0812">Transmembrane</keyword>
<feature type="transmembrane region" description="Helical" evidence="3">
    <location>
        <begin position="447"/>
        <end position="468"/>
    </location>
</feature>
<dbReference type="Pfam" id="PF02517">
    <property type="entry name" value="Rce1-like"/>
    <property type="match status" value="1"/>
</dbReference>
<protein>
    <submittedName>
        <fullName evidence="5">CPBP family intramembrane metalloprotease</fullName>
    </submittedName>
</protein>
<feature type="transmembrane region" description="Helical" evidence="3">
    <location>
        <begin position="480"/>
        <end position="500"/>
    </location>
</feature>
<dbReference type="EMBL" id="JAHHHV010000064">
    <property type="protein sequence ID" value="MBW4465854.1"/>
    <property type="molecule type" value="Genomic_DNA"/>
</dbReference>
<evidence type="ECO:0000313" key="6">
    <source>
        <dbReference type="Proteomes" id="UP000707356"/>
    </source>
</evidence>
<reference evidence="5" key="1">
    <citation type="submission" date="2021-05" db="EMBL/GenBank/DDBJ databases">
        <authorList>
            <person name="Pietrasiak N."/>
            <person name="Ward R."/>
            <person name="Stajich J.E."/>
            <person name="Kurbessoian T."/>
        </authorList>
    </citation>
    <scope>NUCLEOTIDE SEQUENCE</scope>
    <source>
        <strain evidence="5">GSE-TBD4-15B</strain>
    </source>
</reference>
<evidence type="ECO:0000256" key="3">
    <source>
        <dbReference type="SAM" id="Phobius"/>
    </source>
</evidence>
<name>A0A951U4K6_9CYAN</name>
<proteinExistence type="predicted"/>
<dbReference type="InterPro" id="IPR003675">
    <property type="entry name" value="Rce1/LyrA-like_dom"/>
</dbReference>
<keyword evidence="5" id="KW-0378">Hydrolase</keyword>
<sequence length="549" mass="59532">MTASLKRLFLIAITLIVIPLVTLSLWSSLTEPQITDRLQLYQTDLLLHVSELAADSGDPGDSDSNNLLAARKAIVGDDPLKTAVEQYQEVRKTAQTNLQKFQKQVEQADALTAPNPPSALDPSDGLPAAPEKSSTSTAKSNATSASASNFQKQQVLLNQLDLRIGLLQAQQNQLSTAQSTWQQVQASGRDSPPAIAEATAETRSLAAVLSNLWREPSQILPDTEAQLQTLQGWFKYVSLARLYQLQQRTDALADLQAQEQITARSTLVKLALVSTVPALGAVLGVGLLIGWLTWRLRRGESSPLVGWTVPWNWETIAWVLMVGFLFVGQIAIPGLLAVGSRLLAQGGISISLAGAAGQSKALYTLVYYLLMAGTGLFVLYRAVKPYQPLPEGWFRLTGKRWLLWGLGGYFAALPLMFAVSLLNQQFWQGQGGSNPLLQIVLEEGDPVALLIFFLTAAVAAPVFEEILFRGFLLPSLTRYLPVWGAILVSGLIFALAHLSFSEVLPLATLGVMLGFVYSRSRGLLASMLLHSLWNSVTMVGLFVLGSGVE</sequence>
<keyword evidence="1" id="KW-0175">Coiled coil</keyword>
<keyword evidence="3" id="KW-0472">Membrane</keyword>